<proteinExistence type="predicted"/>
<evidence type="ECO:0000313" key="2">
    <source>
        <dbReference type="WBParaSite" id="ALUE_0002172001-mRNA-1"/>
    </source>
</evidence>
<protein>
    <submittedName>
        <fullName evidence="2">Transposase</fullName>
    </submittedName>
</protein>
<name>A0A0M3ISJ2_ASCLU</name>
<keyword evidence="1" id="KW-1185">Reference proteome</keyword>
<sequence length="47" mass="5473">MPKLVQAPRSWRRFPVKRNVPQPEQINSSTLVALVESWLLPIHPSLR</sequence>
<dbReference type="WBParaSite" id="ALUE_0002172001-mRNA-1">
    <property type="protein sequence ID" value="ALUE_0002172001-mRNA-1"/>
    <property type="gene ID" value="ALUE_0002172001"/>
</dbReference>
<dbReference type="Proteomes" id="UP000036681">
    <property type="component" value="Unplaced"/>
</dbReference>
<reference evidence="2" key="1">
    <citation type="submission" date="2017-02" db="UniProtKB">
        <authorList>
            <consortium name="WormBaseParasite"/>
        </authorList>
    </citation>
    <scope>IDENTIFICATION</scope>
</reference>
<dbReference type="AlphaFoldDB" id="A0A0M3ISJ2"/>
<organism evidence="1 2">
    <name type="scientific">Ascaris lumbricoides</name>
    <name type="common">Giant roundworm</name>
    <dbReference type="NCBI Taxonomy" id="6252"/>
    <lineage>
        <taxon>Eukaryota</taxon>
        <taxon>Metazoa</taxon>
        <taxon>Ecdysozoa</taxon>
        <taxon>Nematoda</taxon>
        <taxon>Chromadorea</taxon>
        <taxon>Rhabditida</taxon>
        <taxon>Spirurina</taxon>
        <taxon>Ascaridomorpha</taxon>
        <taxon>Ascaridoidea</taxon>
        <taxon>Ascarididae</taxon>
        <taxon>Ascaris</taxon>
    </lineage>
</organism>
<accession>A0A0M3ISJ2</accession>
<evidence type="ECO:0000313" key="1">
    <source>
        <dbReference type="Proteomes" id="UP000036681"/>
    </source>
</evidence>